<name>A0A0B1ZF75_9SPHN</name>
<dbReference type="AlphaFoldDB" id="A0A0B1ZF75"/>
<proteinExistence type="predicted"/>
<evidence type="ECO:0000313" key="1">
    <source>
        <dbReference type="EMBL" id="KHK89125.1"/>
    </source>
</evidence>
<dbReference type="EMBL" id="JTDI01000009">
    <property type="protein sequence ID" value="KHK89125.1"/>
    <property type="molecule type" value="Genomic_DNA"/>
</dbReference>
<sequence length="110" mass="13176">MCTVRWSRTGVMLPTCILEAATFQQSIGLTCRCGHAARFEAHGLWWHFERRGWDDRFTAARLRFWCRVCASRERRKVRPDRLEAVPWQAGDFELPWPDERRWKKATARLR</sequence>
<dbReference type="Proteomes" id="UP000031057">
    <property type="component" value="Unassembled WGS sequence"/>
</dbReference>
<organism evidence="1 2">
    <name type="scientific">Novosphingobium malaysiense</name>
    <dbReference type="NCBI Taxonomy" id="1348853"/>
    <lineage>
        <taxon>Bacteria</taxon>
        <taxon>Pseudomonadati</taxon>
        <taxon>Pseudomonadota</taxon>
        <taxon>Alphaproteobacteria</taxon>
        <taxon>Sphingomonadales</taxon>
        <taxon>Sphingomonadaceae</taxon>
        <taxon>Novosphingobium</taxon>
    </lineage>
</organism>
<dbReference type="RefSeq" id="WP_039290190.1">
    <property type="nucleotide sequence ID" value="NZ_JTDI01000009.1"/>
</dbReference>
<comment type="caution">
    <text evidence="1">The sequence shown here is derived from an EMBL/GenBank/DDBJ whole genome shotgun (WGS) entry which is preliminary data.</text>
</comment>
<accession>A0A0B1ZF75</accession>
<gene>
    <name evidence="1" type="ORF">LK12_22220</name>
</gene>
<protein>
    <submittedName>
        <fullName evidence="1">Uncharacterized protein</fullName>
    </submittedName>
</protein>
<evidence type="ECO:0000313" key="2">
    <source>
        <dbReference type="Proteomes" id="UP000031057"/>
    </source>
</evidence>
<reference evidence="1 2" key="1">
    <citation type="submission" date="2014-10" db="EMBL/GenBank/DDBJ databases">
        <title>Genome sequence of Novosphingobium malaysiense MUSC 273(T).</title>
        <authorList>
            <person name="Lee L.-H."/>
        </authorList>
    </citation>
    <scope>NUCLEOTIDE SEQUENCE [LARGE SCALE GENOMIC DNA]</scope>
    <source>
        <strain evidence="1 2">MUSC 273</strain>
    </source>
</reference>
<keyword evidence="2" id="KW-1185">Reference proteome</keyword>